<dbReference type="EMBL" id="JAATIQ010000338">
    <property type="protein sequence ID" value="KAF4360903.1"/>
    <property type="molecule type" value="Genomic_DNA"/>
</dbReference>
<evidence type="ECO:0000313" key="2">
    <source>
        <dbReference type="EMBL" id="KAF4360903.1"/>
    </source>
</evidence>
<name>A0A7J6ER51_CANSA</name>
<dbReference type="AlphaFoldDB" id="A0A7J6ER51"/>
<reference evidence="2 3" key="1">
    <citation type="journal article" date="2020" name="bioRxiv">
        <title>Sequence and annotation of 42 cannabis genomes reveals extensive copy number variation in cannabinoid synthesis and pathogen resistance genes.</title>
        <authorList>
            <person name="Mckernan K.J."/>
            <person name="Helbert Y."/>
            <person name="Kane L.T."/>
            <person name="Ebling H."/>
            <person name="Zhang L."/>
            <person name="Liu B."/>
            <person name="Eaton Z."/>
            <person name="Mclaughlin S."/>
            <person name="Kingan S."/>
            <person name="Baybayan P."/>
            <person name="Concepcion G."/>
            <person name="Jordan M."/>
            <person name="Riva A."/>
            <person name="Barbazuk W."/>
            <person name="Harkins T."/>
        </authorList>
    </citation>
    <scope>NUCLEOTIDE SEQUENCE [LARGE SCALE GENOMIC DNA]</scope>
    <source>
        <strain evidence="3">cv. Jamaican Lion 4</strain>
        <tissue evidence="2">Leaf</tissue>
    </source>
</reference>
<dbReference type="InterPro" id="IPR040256">
    <property type="entry name" value="At4g02000-like"/>
</dbReference>
<dbReference type="Pfam" id="PF14111">
    <property type="entry name" value="DUF4283"/>
    <property type="match status" value="1"/>
</dbReference>
<sequence>MTPGLFRTIFTRMWKSVGEWKVKIMDEDKEHNYFGLYFHSGSDAKRILEKNPWLFNGGVLVLEEWPSSGQWRDARLDKASIWVKMRGFPLKALTVNNVKRLGSMAGGEVFVGRYIPVDGGRRWVQFKFDKLPLLCFKCGYWGHDQIGCRKELAVEVSITGSHVPKYGAWLRHDDSIPNCFVAYDQSMARQREDRLNESDEVPMVEGARWKELSRAEDREVIEDEGDGRKRKCGRKVIDAAKIDYILEVEPMVEEADAGSFVSGTGMEVHGMGQQNEERRKCVSIKNKARAKAKVGGVHSDDIKLQVLSSSPRHVLATVAGSGFSPWYFIGFYGNPEANQQSLSEKVGGRDRLPRAMDGFKEVIDDCRFIDFKEWLNQFEGADISLLDWWESDHRALVVDMSVRVDGAKCGKSKRKSRFHFEEAWYQEEECAEIVDRMWKDRSGRGWPSSFRCKVNKCGKALHGWNKKKKLRLNY</sequence>
<gene>
    <name evidence="2" type="ORF">G4B88_016063</name>
</gene>
<proteinExistence type="predicted"/>
<keyword evidence="3" id="KW-1185">Reference proteome</keyword>
<feature type="domain" description="DUF4283" evidence="1">
    <location>
        <begin position="7"/>
        <end position="67"/>
    </location>
</feature>
<organism evidence="2 3">
    <name type="scientific">Cannabis sativa</name>
    <name type="common">Hemp</name>
    <name type="synonym">Marijuana</name>
    <dbReference type="NCBI Taxonomy" id="3483"/>
    <lineage>
        <taxon>Eukaryota</taxon>
        <taxon>Viridiplantae</taxon>
        <taxon>Streptophyta</taxon>
        <taxon>Embryophyta</taxon>
        <taxon>Tracheophyta</taxon>
        <taxon>Spermatophyta</taxon>
        <taxon>Magnoliopsida</taxon>
        <taxon>eudicotyledons</taxon>
        <taxon>Gunneridae</taxon>
        <taxon>Pentapetalae</taxon>
        <taxon>rosids</taxon>
        <taxon>fabids</taxon>
        <taxon>Rosales</taxon>
        <taxon>Cannabaceae</taxon>
        <taxon>Cannabis</taxon>
    </lineage>
</organism>
<comment type="caution">
    <text evidence="2">The sequence shown here is derived from an EMBL/GenBank/DDBJ whole genome shotgun (WGS) entry which is preliminary data.</text>
</comment>
<evidence type="ECO:0000313" key="3">
    <source>
        <dbReference type="Proteomes" id="UP000583929"/>
    </source>
</evidence>
<accession>A0A7J6ER51</accession>
<protein>
    <recommendedName>
        <fullName evidence="1">DUF4283 domain-containing protein</fullName>
    </recommendedName>
</protein>
<dbReference type="PANTHER" id="PTHR31286:SF167">
    <property type="entry name" value="OS09G0268800 PROTEIN"/>
    <property type="match status" value="1"/>
</dbReference>
<dbReference type="InterPro" id="IPR025558">
    <property type="entry name" value="DUF4283"/>
</dbReference>
<dbReference type="PANTHER" id="PTHR31286">
    <property type="entry name" value="GLYCINE-RICH CELL WALL STRUCTURAL PROTEIN 1.8-LIKE"/>
    <property type="match status" value="1"/>
</dbReference>
<dbReference type="Proteomes" id="UP000583929">
    <property type="component" value="Unassembled WGS sequence"/>
</dbReference>
<evidence type="ECO:0000259" key="1">
    <source>
        <dbReference type="Pfam" id="PF14111"/>
    </source>
</evidence>